<evidence type="ECO:0000313" key="1">
    <source>
        <dbReference type="EMBL" id="SHE54947.1"/>
    </source>
</evidence>
<proteinExistence type="predicted"/>
<organism evidence="1 2">
    <name type="scientific">Pedobacter caeni</name>
    <dbReference type="NCBI Taxonomy" id="288992"/>
    <lineage>
        <taxon>Bacteria</taxon>
        <taxon>Pseudomonadati</taxon>
        <taxon>Bacteroidota</taxon>
        <taxon>Sphingobacteriia</taxon>
        <taxon>Sphingobacteriales</taxon>
        <taxon>Sphingobacteriaceae</taxon>
        <taxon>Pedobacter</taxon>
    </lineage>
</organism>
<dbReference type="AlphaFoldDB" id="A0A1M4UEB1"/>
<gene>
    <name evidence="1" type="ORF">SAMN04488522_101523</name>
</gene>
<evidence type="ECO:0000313" key="2">
    <source>
        <dbReference type="Proteomes" id="UP000184287"/>
    </source>
</evidence>
<dbReference type="OrthoDB" id="1494665at2"/>
<name>A0A1M4UEB1_9SPHI</name>
<dbReference type="STRING" id="288992.SAMN04488522_101523"/>
<reference evidence="2" key="1">
    <citation type="submission" date="2016-11" db="EMBL/GenBank/DDBJ databases">
        <authorList>
            <person name="Varghese N."/>
            <person name="Submissions S."/>
        </authorList>
    </citation>
    <scope>NUCLEOTIDE SEQUENCE [LARGE SCALE GENOMIC DNA]</scope>
    <source>
        <strain evidence="2">DSM 16990</strain>
    </source>
</reference>
<protein>
    <submittedName>
        <fullName evidence="1">Uncharacterized protein</fullName>
    </submittedName>
</protein>
<dbReference type="RefSeq" id="WP_073227009.1">
    <property type="nucleotide sequence ID" value="NZ_FQUQ01000001.1"/>
</dbReference>
<accession>A0A1M4UEB1</accession>
<dbReference type="EMBL" id="FQUQ01000001">
    <property type="protein sequence ID" value="SHE54947.1"/>
    <property type="molecule type" value="Genomic_DNA"/>
</dbReference>
<sequence>MNTTIEQLRGLLAEHFKYYKYRDAIAEIKALKASGKLSEETWNNIKNLINNRDLPKGQALNLIAFDSNLPLDEDTEQEAYKWLDLFINNIDQNEIVDY</sequence>
<keyword evidence="2" id="KW-1185">Reference proteome</keyword>
<dbReference type="Proteomes" id="UP000184287">
    <property type="component" value="Unassembled WGS sequence"/>
</dbReference>